<dbReference type="Gene3D" id="3.60.15.10">
    <property type="entry name" value="Ribonuclease Z/Hydroxyacylglutathione hydrolase-like"/>
    <property type="match status" value="1"/>
</dbReference>
<proteinExistence type="predicted"/>
<accession>A0A820FI09</accession>
<dbReference type="InterPro" id="IPR051682">
    <property type="entry name" value="Mito_Persulfide_Diox"/>
</dbReference>
<organism evidence="1 2">
    <name type="scientific">Adineta steineri</name>
    <dbReference type="NCBI Taxonomy" id="433720"/>
    <lineage>
        <taxon>Eukaryota</taxon>
        <taxon>Metazoa</taxon>
        <taxon>Spiralia</taxon>
        <taxon>Gnathifera</taxon>
        <taxon>Rotifera</taxon>
        <taxon>Eurotatoria</taxon>
        <taxon>Bdelloidea</taxon>
        <taxon>Adinetida</taxon>
        <taxon>Adinetidae</taxon>
        <taxon>Adineta</taxon>
    </lineage>
</organism>
<dbReference type="GO" id="GO:0070813">
    <property type="term" value="P:hydrogen sulfide metabolic process"/>
    <property type="evidence" value="ECO:0007669"/>
    <property type="project" value="TreeGrafter"/>
</dbReference>
<comment type="caution">
    <text evidence="1">The sequence shown here is derived from an EMBL/GenBank/DDBJ whole genome shotgun (WGS) entry which is preliminary data.</text>
</comment>
<evidence type="ECO:0000313" key="1">
    <source>
        <dbReference type="EMBL" id="CAF4264969.1"/>
    </source>
</evidence>
<dbReference type="PANTHER" id="PTHR43084:SF1">
    <property type="entry name" value="PERSULFIDE DIOXYGENASE ETHE1, MITOCHONDRIAL"/>
    <property type="match status" value="1"/>
</dbReference>
<dbReference type="GO" id="GO:0050313">
    <property type="term" value="F:sulfur dioxygenase activity"/>
    <property type="evidence" value="ECO:0007669"/>
    <property type="project" value="TreeGrafter"/>
</dbReference>
<dbReference type="GO" id="GO:0006749">
    <property type="term" value="P:glutathione metabolic process"/>
    <property type="evidence" value="ECO:0007669"/>
    <property type="project" value="TreeGrafter"/>
</dbReference>
<dbReference type="InterPro" id="IPR036866">
    <property type="entry name" value="RibonucZ/Hydroxyglut_hydro"/>
</dbReference>
<reference evidence="1" key="1">
    <citation type="submission" date="2021-02" db="EMBL/GenBank/DDBJ databases">
        <authorList>
            <person name="Nowell W R."/>
        </authorList>
    </citation>
    <scope>NUCLEOTIDE SEQUENCE</scope>
</reference>
<sequence length="54" mass="6298">MSKHFLRQFFELESSTYTYLLADLTTKEALIIDPVVNTVERDAKIIQQLGLQLR</sequence>
<dbReference type="EMBL" id="CAJOAZ010013284">
    <property type="protein sequence ID" value="CAF4264969.1"/>
    <property type="molecule type" value="Genomic_DNA"/>
</dbReference>
<protein>
    <recommendedName>
        <fullName evidence="3">Hydroxyacylglutathione hydrolase</fullName>
    </recommendedName>
</protein>
<name>A0A820FI09_9BILA</name>
<gene>
    <name evidence="1" type="ORF">OXD698_LOCUS44191</name>
</gene>
<feature type="non-terminal residue" evidence="1">
    <location>
        <position position="1"/>
    </location>
</feature>
<evidence type="ECO:0008006" key="3">
    <source>
        <dbReference type="Google" id="ProtNLM"/>
    </source>
</evidence>
<dbReference type="GO" id="GO:0005739">
    <property type="term" value="C:mitochondrion"/>
    <property type="evidence" value="ECO:0007669"/>
    <property type="project" value="TreeGrafter"/>
</dbReference>
<dbReference type="PANTHER" id="PTHR43084">
    <property type="entry name" value="PERSULFIDE DIOXYGENASE ETHE1"/>
    <property type="match status" value="1"/>
</dbReference>
<evidence type="ECO:0000313" key="2">
    <source>
        <dbReference type="Proteomes" id="UP000663844"/>
    </source>
</evidence>
<dbReference type="AlphaFoldDB" id="A0A820FI09"/>
<dbReference type="Proteomes" id="UP000663844">
    <property type="component" value="Unassembled WGS sequence"/>
</dbReference>